<dbReference type="InterPro" id="IPR036969">
    <property type="entry name" value="Citrate_synthase_sf"/>
</dbReference>
<organism evidence="6 7">
    <name type="scientific">Brevibacillus choshinensis</name>
    <dbReference type="NCBI Taxonomy" id="54911"/>
    <lineage>
        <taxon>Bacteria</taxon>
        <taxon>Bacillati</taxon>
        <taxon>Bacillota</taxon>
        <taxon>Bacilli</taxon>
        <taxon>Bacillales</taxon>
        <taxon>Paenibacillaceae</taxon>
        <taxon>Brevibacillus</taxon>
    </lineage>
</organism>
<dbReference type="CDD" id="cd06100">
    <property type="entry name" value="CCL_ACL-C"/>
    <property type="match status" value="1"/>
</dbReference>
<keyword evidence="7" id="KW-1185">Reference proteome</keyword>
<proteinExistence type="inferred from homology"/>
<dbReference type="Gene3D" id="1.10.230.10">
    <property type="entry name" value="Cytochrome P450-Terp, domain 2"/>
    <property type="match status" value="1"/>
</dbReference>
<dbReference type="PANTHER" id="PTHR11739:SF4">
    <property type="entry name" value="CITRATE SYNTHASE, PEROXISOMAL"/>
    <property type="match status" value="1"/>
</dbReference>
<dbReference type="InterPro" id="IPR002020">
    <property type="entry name" value="Citrate_synthase"/>
</dbReference>
<dbReference type="Proteomes" id="UP000596248">
    <property type="component" value="Chromosome"/>
</dbReference>
<dbReference type="InterPro" id="IPR016143">
    <property type="entry name" value="Citrate_synth-like_sm_a-sub"/>
</dbReference>
<dbReference type="SUPFAM" id="SSF48256">
    <property type="entry name" value="Citrate synthase"/>
    <property type="match status" value="1"/>
</dbReference>
<dbReference type="Gene3D" id="1.10.580.10">
    <property type="entry name" value="Citrate Synthase, domain 1"/>
    <property type="match status" value="1"/>
</dbReference>
<dbReference type="InterPro" id="IPR019810">
    <property type="entry name" value="Citrate_synthase_AS"/>
</dbReference>
<evidence type="ECO:0000256" key="2">
    <source>
        <dbReference type="ARBA" id="ARBA00010566"/>
    </source>
</evidence>
<dbReference type="Pfam" id="PF00285">
    <property type="entry name" value="Citrate_synt"/>
    <property type="match status" value="1"/>
</dbReference>
<sequence length="265" mass="29030">MEFKTQIGVSEPDKIYVHGYDLSEDLIGQITLADMAFLGAAHRKPTIQESRMLNACMVAICEHGFTPSSISARLTYLGAPEAVQAAVAAGLLGAGSVYLGAMEYVAQMLQEGWKKQEQETDVRRLAEQILHERAEQGLSLPGFGHPVHRPVDPRTTKLFALAEELGFAGKHTALMREIHRQFCEKKGKTITLNVAGAIGAVLSDMNMHHSVVKSFAVAARAVGLIGHIVEEIESGRADSMAQQLYDYVEESTVYTNDKPRHQAEE</sequence>
<reference evidence="6 7" key="1">
    <citation type="submission" date="2021-01" db="EMBL/GenBank/DDBJ databases">
        <title>Identification of strong promoters based on the transcriptome of Brevibacillus choshinensis.</title>
        <authorList>
            <person name="Yao D."/>
            <person name="Zhang K."/>
            <person name="Wu J."/>
        </authorList>
    </citation>
    <scope>NUCLEOTIDE SEQUENCE [LARGE SCALE GENOMIC DNA]</scope>
    <source>
        <strain evidence="6 7">HPD31-SP3</strain>
    </source>
</reference>
<dbReference type="EMBL" id="CP069127">
    <property type="protein sequence ID" value="QRG70149.1"/>
    <property type="molecule type" value="Genomic_DNA"/>
</dbReference>
<evidence type="ECO:0000256" key="3">
    <source>
        <dbReference type="ARBA" id="ARBA00012972"/>
    </source>
</evidence>
<dbReference type="PROSITE" id="PS00480">
    <property type="entry name" value="CITRATE_SYNTHASE"/>
    <property type="match status" value="1"/>
</dbReference>
<dbReference type="RefSeq" id="WP_203357123.1">
    <property type="nucleotide sequence ID" value="NZ_CP069127.1"/>
</dbReference>
<accession>A0ABX7FWN3</accession>
<protein>
    <recommendedName>
        <fullName evidence="3">citrate synthase (unknown stereospecificity)</fullName>
        <ecNumber evidence="3">2.3.3.16</ecNumber>
    </recommendedName>
</protein>
<evidence type="ECO:0000256" key="1">
    <source>
        <dbReference type="ARBA" id="ARBA00005163"/>
    </source>
</evidence>
<dbReference type="GO" id="GO:0016829">
    <property type="term" value="F:lyase activity"/>
    <property type="evidence" value="ECO:0007669"/>
    <property type="project" value="UniProtKB-KW"/>
</dbReference>
<comment type="pathway">
    <text evidence="1">Carbohydrate metabolism; tricarboxylic acid cycle.</text>
</comment>
<dbReference type="EC" id="2.3.3.16" evidence="3"/>
<dbReference type="InterPro" id="IPR016142">
    <property type="entry name" value="Citrate_synth-like_lrg_a-sub"/>
</dbReference>
<keyword evidence="4 5" id="KW-0808">Transferase</keyword>
<evidence type="ECO:0000256" key="4">
    <source>
        <dbReference type="ARBA" id="ARBA00022679"/>
    </source>
</evidence>
<evidence type="ECO:0000313" key="6">
    <source>
        <dbReference type="EMBL" id="QRG70149.1"/>
    </source>
</evidence>
<keyword evidence="6" id="KW-0456">Lyase</keyword>
<evidence type="ECO:0000313" key="7">
    <source>
        <dbReference type="Proteomes" id="UP000596248"/>
    </source>
</evidence>
<name>A0ABX7FWN3_BRECH</name>
<dbReference type="NCBIfam" id="NF004868">
    <property type="entry name" value="PRK06224.1-5"/>
    <property type="match status" value="1"/>
</dbReference>
<gene>
    <name evidence="6" type="ORF">JNE38_14125</name>
</gene>
<evidence type="ECO:0000256" key="5">
    <source>
        <dbReference type="RuleBase" id="RU003406"/>
    </source>
</evidence>
<comment type="similarity">
    <text evidence="2 5">Belongs to the citrate synthase family.</text>
</comment>
<dbReference type="PANTHER" id="PTHR11739">
    <property type="entry name" value="CITRATE SYNTHASE"/>
    <property type="match status" value="1"/>
</dbReference>